<organism evidence="2 3">
    <name type="scientific">Thalassiosira oceanica</name>
    <name type="common">Marine diatom</name>
    <dbReference type="NCBI Taxonomy" id="159749"/>
    <lineage>
        <taxon>Eukaryota</taxon>
        <taxon>Sar</taxon>
        <taxon>Stramenopiles</taxon>
        <taxon>Ochrophyta</taxon>
        <taxon>Bacillariophyta</taxon>
        <taxon>Coscinodiscophyceae</taxon>
        <taxon>Thalassiosirophycidae</taxon>
        <taxon>Thalassiosirales</taxon>
        <taxon>Thalassiosiraceae</taxon>
        <taxon>Thalassiosira</taxon>
    </lineage>
</organism>
<dbReference type="AlphaFoldDB" id="K0TIF8"/>
<dbReference type="Proteomes" id="UP000266841">
    <property type="component" value="Unassembled WGS sequence"/>
</dbReference>
<accession>K0TIF8</accession>
<evidence type="ECO:0000256" key="1">
    <source>
        <dbReference type="SAM" id="MobiDB-lite"/>
    </source>
</evidence>
<feature type="region of interest" description="Disordered" evidence="1">
    <location>
        <begin position="69"/>
        <end position="90"/>
    </location>
</feature>
<protein>
    <submittedName>
        <fullName evidence="2">Uncharacterized protein</fullName>
    </submittedName>
</protein>
<name>K0TIF8_THAOC</name>
<feature type="compositionally biased region" description="Acidic residues" evidence="1">
    <location>
        <begin position="30"/>
        <end position="42"/>
    </location>
</feature>
<reference evidence="2 3" key="1">
    <citation type="journal article" date="2012" name="Genome Biol.">
        <title>Genome and low-iron response of an oceanic diatom adapted to chronic iron limitation.</title>
        <authorList>
            <person name="Lommer M."/>
            <person name="Specht M."/>
            <person name="Roy A.S."/>
            <person name="Kraemer L."/>
            <person name="Andreson R."/>
            <person name="Gutowska M.A."/>
            <person name="Wolf J."/>
            <person name="Bergner S.V."/>
            <person name="Schilhabel M.B."/>
            <person name="Klostermeier U.C."/>
            <person name="Beiko R.G."/>
            <person name="Rosenstiel P."/>
            <person name="Hippler M."/>
            <person name="Laroche J."/>
        </authorList>
    </citation>
    <scope>NUCLEOTIDE SEQUENCE [LARGE SCALE GENOMIC DNA]</scope>
    <source>
        <strain evidence="2 3">CCMP1005</strain>
    </source>
</reference>
<dbReference type="EMBL" id="AGNL01001679">
    <property type="protein sequence ID" value="EJK76804.1"/>
    <property type="molecule type" value="Genomic_DNA"/>
</dbReference>
<evidence type="ECO:0000313" key="2">
    <source>
        <dbReference type="EMBL" id="EJK76804.1"/>
    </source>
</evidence>
<gene>
    <name evidence="2" type="ORF">THAOC_01415</name>
</gene>
<comment type="caution">
    <text evidence="2">The sequence shown here is derived from an EMBL/GenBank/DDBJ whole genome shotgun (WGS) entry which is preliminary data.</text>
</comment>
<feature type="region of interest" description="Disordered" evidence="1">
    <location>
        <begin position="1"/>
        <end position="49"/>
    </location>
</feature>
<sequence>MGDTPSPIGIGVRLSGVTGGGPPFSRPEPGADEEASTGEALEEASTGAALGTSAGTLLGFRDGLVLGGERGRKAAGRTAVPRRRPGVAFW</sequence>
<proteinExistence type="predicted"/>
<feature type="compositionally biased region" description="Basic residues" evidence="1">
    <location>
        <begin position="80"/>
        <end position="90"/>
    </location>
</feature>
<keyword evidence="3" id="KW-1185">Reference proteome</keyword>
<evidence type="ECO:0000313" key="3">
    <source>
        <dbReference type="Proteomes" id="UP000266841"/>
    </source>
</evidence>